<dbReference type="InterPro" id="IPR019631">
    <property type="entry name" value="Myticin_preproprotein"/>
</dbReference>
<dbReference type="Pfam" id="PF10690">
    <property type="entry name" value="Myticin-prepro"/>
    <property type="match status" value="1"/>
</dbReference>
<protein>
    <submittedName>
        <fullName evidence="2">Mytilin 4</fullName>
    </submittedName>
</protein>
<dbReference type="AlphaFoldDB" id="A0A6B9XNG9"/>
<evidence type="ECO:0000256" key="1">
    <source>
        <dbReference type="SAM" id="SignalP"/>
    </source>
</evidence>
<organism evidence="2">
    <name type="scientific">Perna canaliculus</name>
    <name type="common">Green-lipped mussel</name>
    <dbReference type="NCBI Taxonomy" id="38949"/>
    <lineage>
        <taxon>Eukaryota</taxon>
        <taxon>Metazoa</taxon>
        <taxon>Spiralia</taxon>
        <taxon>Lophotrochozoa</taxon>
        <taxon>Mollusca</taxon>
        <taxon>Bivalvia</taxon>
        <taxon>Autobranchia</taxon>
        <taxon>Pteriomorphia</taxon>
        <taxon>Mytilida</taxon>
        <taxon>Mytiloidea</taxon>
        <taxon>Mytilidae</taxon>
        <taxon>Mytilinae</taxon>
        <taxon>Perna</taxon>
    </lineage>
</organism>
<keyword evidence="1" id="KW-0732">Signal</keyword>
<reference evidence="2" key="1">
    <citation type="journal article" date="2020" name="Antibiotics">
        <title>Molecular Diversity of Mytilin-Like Defense Peptides in Mytilidae (Mollusca, Bivalvia).</title>
        <authorList>
            <person name="Greco S."/>
            <person name="Gerdol M."/>
            <person name="Edomi P."/>
            <person name="Pallavicini A."/>
        </authorList>
    </citation>
    <scope>NUCLEOTIDE SEQUENCE</scope>
    <source>
        <strain evidence="2">Pcan_4</strain>
    </source>
</reference>
<name>A0A6B9XNG9_PERCI</name>
<evidence type="ECO:0000313" key="2">
    <source>
        <dbReference type="EMBL" id="QHR84783.1"/>
    </source>
</evidence>
<proteinExistence type="evidence at transcript level"/>
<sequence length="88" mass="10059">MKAVVLSVFLVVVVLGVTEVNANCFSCPSTCARRGCRYFACATRLRKSYCCCFVCNADSFYKIGHVNEMTPREQFDEQLLMEIKDYKH</sequence>
<feature type="signal peptide" evidence="1">
    <location>
        <begin position="1"/>
        <end position="22"/>
    </location>
</feature>
<dbReference type="EMBL" id="MN883582">
    <property type="protein sequence ID" value="QHR84783.1"/>
    <property type="molecule type" value="mRNA"/>
</dbReference>
<feature type="chain" id="PRO_5025622443" evidence="1">
    <location>
        <begin position="23"/>
        <end position="88"/>
    </location>
</feature>
<accession>A0A6B9XNG9</accession>